<feature type="compositionally biased region" description="Basic and acidic residues" evidence="1">
    <location>
        <begin position="1214"/>
        <end position="1228"/>
    </location>
</feature>
<dbReference type="InterPro" id="IPR052976">
    <property type="entry name" value="Scoloptoxin-like"/>
</dbReference>
<feature type="chain" id="PRO_5044561287" description="Chitin-binding type-2 domain-containing protein" evidence="2">
    <location>
        <begin position="26"/>
        <end position="1289"/>
    </location>
</feature>
<organism evidence="4">
    <name type="scientific">Musca domestica</name>
    <name type="common">House fly</name>
    <dbReference type="NCBI Taxonomy" id="7370"/>
    <lineage>
        <taxon>Eukaryota</taxon>
        <taxon>Metazoa</taxon>
        <taxon>Ecdysozoa</taxon>
        <taxon>Arthropoda</taxon>
        <taxon>Hexapoda</taxon>
        <taxon>Insecta</taxon>
        <taxon>Pterygota</taxon>
        <taxon>Neoptera</taxon>
        <taxon>Endopterygota</taxon>
        <taxon>Diptera</taxon>
        <taxon>Brachycera</taxon>
        <taxon>Muscomorpha</taxon>
        <taxon>Muscoidea</taxon>
        <taxon>Muscidae</taxon>
        <taxon>Musca</taxon>
    </lineage>
</organism>
<feature type="region of interest" description="Disordered" evidence="1">
    <location>
        <begin position="320"/>
        <end position="470"/>
    </location>
</feature>
<feature type="region of interest" description="Disordered" evidence="1">
    <location>
        <begin position="1205"/>
        <end position="1228"/>
    </location>
</feature>
<feature type="compositionally biased region" description="Polar residues" evidence="1">
    <location>
        <begin position="1147"/>
        <end position="1158"/>
    </location>
</feature>
<feature type="compositionally biased region" description="Polar residues" evidence="1">
    <location>
        <begin position="367"/>
        <end position="385"/>
    </location>
</feature>
<feature type="compositionally biased region" description="Low complexity" evidence="1">
    <location>
        <begin position="424"/>
        <end position="436"/>
    </location>
</feature>
<dbReference type="GO" id="GO:0005576">
    <property type="term" value="C:extracellular region"/>
    <property type="evidence" value="ECO:0007669"/>
    <property type="project" value="InterPro"/>
</dbReference>
<name>A0A1I8N3K6_MUSDO</name>
<feature type="domain" description="Chitin-binding type-2" evidence="3">
    <location>
        <begin position="986"/>
        <end position="1045"/>
    </location>
</feature>
<feature type="compositionally biased region" description="Polar residues" evidence="1">
    <location>
        <begin position="332"/>
        <end position="352"/>
    </location>
</feature>
<feature type="compositionally biased region" description="Polar residues" evidence="1">
    <location>
        <begin position="502"/>
        <end position="519"/>
    </location>
</feature>
<dbReference type="PANTHER" id="PTHR22933">
    <property type="entry name" value="FI18007P1-RELATED"/>
    <property type="match status" value="1"/>
</dbReference>
<feature type="region of interest" description="Disordered" evidence="1">
    <location>
        <begin position="630"/>
        <end position="686"/>
    </location>
</feature>
<sequence length="1289" mass="143589">MVAVNWRRWICVALPFMALFRGVRCITVDAKSTNENETDTSAIHEVQYKSSNIEENVTLSTGDSELSASERTRRLIPYMAFYVPVQDLPINQQYAAIPTQTKNGPRLSGTGTSSGSHIPLPPQYVNMKTYSGPEAASYLQSPTAAPHYQADSGDAYHGLAAYGGGGVGGTPHQEQPYQLVPTAIKHIDNGANHKYPGQQLLSAGSPGPSAPSAGINLTGNKINPIRHKTVQHFPPLPSHPATSSSSTSTYESASLKHQRYQQQQQQHSVAYRPRTKQSKINLTPFTPANSVPGNFVPIVYTPVNSNSNNNHNIVITSHATSAADTHTTDTDNSPPDLSTTTANGGGKQQQQIAIEYPDPLHPASIDGVTQHQRPSPSTQHLQPFSHQHRLNPKQPGQYFSVTPLSSGRDTGNSQHQDIQAIGPSSSYDHSQQQQHSPEIVLIDGSPRPPKHSQQLTLIGSKPQNQQQYHTKTIQFRPSKPEHFFISEQEHSEQQRPRPSDKYAQTKNQPHQLEQDQGQHQLLTKPKYRERIKQTPTHIFVLSSTVSPNDASLNTLSPILSSAIYPQQPSAIHHHSLYTRPEHNPSAHNIRNNAALATPPQTQSQSQQQLPLGEQILTIPVHNLFSDLRNNQHNNHQQHHHHHFASSPPQGIHYPKLNGPSTPQYADYPVDEPKQSLDEDHDNESYRQPAAQLPLKPTLGPPTHAFVVVTTAAPPTYHQPVIQENYGSTVRPLYKNKPNIKLQPVTKEKNVNYPVIRQPNPTARPSPALVSTTPNTMIVDSAPKYVYVKEEFGQKLATPPPIKLKPVQKYENDNHIPTKQQPHDQLQHLQPQPPVAGHGHNELSSTVESTPPQRHTLSDPNELPDIRTSSLAEILHKLQESNHLPHTLTPDNIDNSIKTLIRILNNLKKTQTIVANPPQHHESSPAISPDYDYATGSEEQDQDLPHQQGDVRLPIPVAANTPNKHPGPSTGRPGIDYPNYAEIPQTSFDCSQQRYKGFFGDPETNCQVWHYCDLNGGKASFLCPNGTIFSQIALTCDWWFNVKCAATAQLYVLNERLYKYILPFTPKFPEDYSGPLVDKYLALKFQEMEEKMRLEKEKALEEAATEQENQAESTSEDSKEDNNLEETTTENESPNPPKVSVLHKHETVNSQVSEQSSERNLLIDDEVDDISQRGSIDTFESTTISSVANKDLPLSLRPIVVSSTVEPDYDEEEQQHDNDQKDNDNEKPDKNEEILQEIIVNIPKKNEHSTPTSKGEHMKITVEKVDVIEIKPDGATGHLIREMIFNSETK</sequence>
<evidence type="ECO:0000259" key="3">
    <source>
        <dbReference type="PROSITE" id="PS50940"/>
    </source>
</evidence>
<feature type="region of interest" description="Disordered" evidence="1">
    <location>
        <begin position="812"/>
        <end position="863"/>
    </location>
</feature>
<dbReference type="PROSITE" id="PS50940">
    <property type="entry name" value="CHIT_BIND_II"/>
    <property type="match status" value="1"/>
</dbReference>
<dbReference type="GO" id="GO:0008061">
    <property type="term" value="F:chitin binding"/>
    <property type="evidence" value="ECO:0007669"/>
    <property type="project" value="InterPro"/>
</dbReference>
<dbReference type="OrthoDB" id="541276at2759"/>
<feature type="region of interest" description="Disordered" evidence="1">
    <location>
        <begin position="1095"/>
        <end position="1165"/>
    </location>
</feature>
<feature type="region of interest" description="Disordered" evidence="1">
    <location>
        <begin position="487"/>
        <end position="519"/>
    </location>
</feature>
<feature type="region of interest" description="Disordered" evidence="1">
    <location>
        <begin position="100"/>
        <end position="126"/>
    </location>
</feature>
<evidence type="ECO:0000256" key="2">
    <source>
        <dbReference type="SAM" id="SignalP"/>
    </source>
</evidence>
<feature type="compositionally biased region" description="Low complexity" evidence="1">
    <location>
        <begin position="239"/>
        <end position="253"/>
    </location>
</feature>
<gene>
    <name evidence="4" type="primary">101887237</name>
</gene>
<feature type="signal peptide" evidence="2">
    <location>
        <begin position="1"/>
        <end position="25"/>
    </location>
</feature>
<feature type="region of interest" description="Disordered" evidence="1">
    <location>
        <begin position="914"/>
        <end position="944"/>
    </location>
</feature>
<accession>A0A1I8N3K6</accession>
<dbReference type="VEuPathDB" id="VectorBase:MDOA011153"/>
<dbReference type="RefSeq" id="XP_011293593.2">
    <property type="nucleotide sequence ID" value="XM_011295291.3"/>
</dbReference>
<dbReference type="SUPFAM" id="SSF57625">
    <property type="entry name" value="Invertebrate chitin-binding proteins"/>
    <property type="match status" value="1"/>
</dbReference>
<evidence type="ECO:0000256" key="1">
    <source>
        <dbReference type="SAM" id="MobiDB-lite"/>
    </source>
</evidence>
<dbReference type="Pfam" id="PF01607">
    <property type="entry name" value="CBM_14"/>
    <property type="match status" value="1"/>
</dbReference>
<proteinExistence type="predicted"/>
<protein>
    <recommendedName>
        <fullName evidence="3">Chitin-binding type-2 domain-containing protein</fullName>
    </recommendedName>
</protein>
<feature type="region of interest" description="Disordered" evidence="1">
    <location>
        <begin position="188"/>
        <end position="276"/>
    </location>
</feature>
<feature type="compositionally biased region" description="Basic and acidic residues" evidence="1">
    <location>
        <begin position="812"/>
        <end position="825"/>
    </location>
</feature>
<feature type="compositionally biased region" description="Polar residues" evidence="1">
    <location>
        <begin position="841"/>
        <end position="858"/>
    </location>
</feature>
<dbReference type="SMART" id="SM00494">
    <property type="entry name" value="ChtBD2"/>
    <property type="match status" value="1"/>
</dbReference>
<dbReference type="InterPro" id="IPR002557">
    <property type="entry name" value="Chitin-bd_dom"/>
</dbReference>
<dbReference type="VEuPathDB" id="VectorBase:MDOMA2_016519"/>
<feature type="compositionally biased region" description="Polar residues" evidence="1">
    <location>
        <begin position="397"/>
        <end position="417"/>
    </location>
</feature>
<reference evidence="4" key="1">
    <citation type="submission" date="2020-05" db="UniProtKB">
        <authorList>
            <consortium name="EnsemblMetazoa"/>
        </authorList>
    </citation>
    <scope>IDENTIFICATION</scope>
    <source>
        <strain evidence="4">Aabys</strain>
    </source>
</reference>
<feature type="compositionally biased region" description="Low complexity" evidence="1">
    <location>
        <begin position="202"/>
        <end position="214"/>
    </location>
</feature>
<dbReference type="Gene3D" id="2.170.140.10">
    <property type="entry name" value="Chitin binding domain"/>
    <property type="match status" value="1"/>
</dbReference>
<dbReference type="PANTHER" id="PTHR22933:SF18">
    <property type="match status" value="1"/>
</dbReference>
<feature type="compositionally biased region" description="Polar residues" evidence="1">
    <location>
        <begin position="451"/>
        <end position="470"/>
    </location>
</feature>
<evidence type="ECO:0000313" key="4">
    <source>
        <dbReference type="EnsemblMetazoa" id="MDOA011153-PB"/>
    </source>
</evidence>
<feature type="compositionally biased region" description="Basic and acidic residues" evidence="1">
    <location>
        <begin position="487"/>
        <end position="500"/>
    </location>
</feature>
<keyword evidence="2" id="KW-0732">Signal</keyword>
<dbReference type="InterPro" id="IPR036508">
    <property type="entry name" value="Chitin-bd_dom_sf"/>
</dbReference>
<dbReference type="EnsemblMetazoa" id="MDOA011153-RB">
    <property type="protein sequence ID" value="MDOA011153-PB"/>
    <property type="gene ID" value="MDOA011153"/>
</dbReference>
<feature type="compositionally biased region" description="Polar residues" evidence="1">
    <location>
        <begin position="100"/>
        <end position="116"/>
    </location>
</feature>